<keyword evidence="5" id="KW-0067">ATP-binding</keyword>
<dbReference type="PROSITE" id="PS50893">
    <property type="entry name" value="ABC_TRANSPORTER_2"/>
    <property type="match status" value="1"/>
</dbReference>
<dbReference type="EMBL" id="KQ241685">
    <property type="protein sequence ID" value="KNC85763.1"/>
    <property type="molecule type" value="Genomic_DNA"/>
</dbReference>
<dbReference type="RefSeq" id="XP_014159665.1">
    <property type="nucleotide sequence ID" value="XM_014304190.1"/>
</dbReference>
<keyword evidence="3 9" id="KW-0812">Transmembrane</keyword>
<keyword evidence="12" id="KW-1185">Reference proteome</keyword>
<dbReference type="InterPro" id="IPR050352">
    <property type="entry name" value="ABCG_transporters"/>
</dbReference>
<dbReference type="SUPFAM" id="SSF52540">
    <property type="entry name" value="P-loop containing nucleoside triphosphate hydrolases"/>
    <property type="match status" value="1"/>
</dbReference>
<dbReference type="InterPro" id="IPR013525">
    <property type="entry name" value="ABC2_TM"/>
</dbReference>
<evidence type="ECO:0000256" key="1">
    <source>
        <dbReference type="ARBA" id="ARBA00004141"/>
    </source>
</evidence>
<evidence type="ECO:0000256" key="4">
    <source>
        <dbReference type="ARBA" id="ARBA00022741"/>
    </source>
</evidence>
<gene>
    <name evidence="11" type="ORF">SARC_02067</name>
</gene>
<accession>A0A0L0GBY3</accession>
<dbReference type="OrthoDB" id="184675at2759"/>
<evidence type="ECO:0000256" key="6">
    <source>
        <dbReference type="ARBA" id="ARBA00022989"/>
    </source>
</evidence>
<dbReference type="GO" id="GO:0005524">
    <property type="term" value="F:ATP binding"/>
    <property type="evidence" value="ECO:0007669"/>
    <property type="project" value="UniProtKB-KW"/>
</dbReference>
<evidence type="ECO:0000256" key="8">
    <source>
        <dbReference type="SAM" id="MobiDB-lite"/>
    </source>
</evidence>
<dbReference type="InterPro" id="IPR003593">
    <property type="entry name" value="AAA+_ATPase"/>
</dbReference>
<organism evidence="11 12">
    <name type="scientific">Sphaeroforma arctica JP610</name>
    <dbReference type="NCBI Taxonomy" id="667725"/>
    <lineage>
        <taxon>Eukaryota</taxon>
        <taxon>Ichthyosporea</taxon>
        <taxon>Ichthyophonida</taxon>
        <taxon>Sphaeroforma</taxon>
    </lineage>
</organism>
<feature type="transmembrane region" description="Helical" evidence="9">
    <location>
        <begin position="469"/>
        <end position="487"/>
    </location>
</feature>
<keyword evidence="7 9" id="KW-0472">Membrane</keyword>
<dbReference type="Pfam" id="PF01061">
    <property type="entry name" value="ABC2_membrane"/>
    <property type="match status" value="1"/>
</dbReference>
<dbReference type="STRING" id="667725.A0A0L0GBY3"/>
<evidence type="ECO:0000313" key="12">
    <source>
        <dbReference type="Proteomes" id="UP000054560"/>
    </source>
</evidence>
<dbReference type="SMART" id="SM00382">
    <property type="entry name" value="AAA"/>
    <property type="match status" value="1"/>
</dbReference>
<evidence type="ECO:0000256" key="9">
    <source>
        <dbReference type="SAM" id="Phobius"/>
    </source>
</evidence>
<dbReference type="GO" id="GO:0016020">
    <property type="term" value="C:membrane"/>
    <property type="evidence" value="ECO:0007669"/>
    <property type="project" value="UniProtKB-SubCell"/>
</dbReference>
<dbReference type="GO" id="GO:0016887">
    <property type="term" value="F:ATP hydrolysis activity"/>
    <property type="evidence" value="ECO:0007669"/>
    <property type="project" value="InterPro"/>
</dbReference>
<feature type="region of interest" description="Disordered" evidence="8">
    <location>
        <begin position="27"/>
        <end position="70"/>
    </location>
</feature>
<feature type="transmembrane region" description="Helical" evidence="9">
    <location>
        <begin position="507"/>
        <end position="529"/>
    </location>
</feature>
<keyword evidence="6 9" id="KW-1133">Transmembrane helix</keyword>
<dbReference type="Pfam" id="PF19055">
    <property type="entry name" value="ABC2_membrane_7"/>
    <property type="match status" value="1"/>
</dbReference>
<dbReference type="GO" id="GO:0140359">
    <property type="term" value="F:ABC-type transporter activity"/>
    <property type="evidence" value="ECO:0007669"/>
    <property type="project" value="InterPro"/>
</dbReference>
<evidence type="ECO:0000256" key="2">
    <source>
        <dbReference type="ARBA" id="ARBA00022448"/>
    </source>
</evidence>
<dbReference type="AlphaFoldDB" id="A0A0L0GBY3"/>
<dbReference type="PANTHER" id="PTHR48041">
    <property type="entry name" value="ABC TRANSPORTER G FAMILY MEMBER 28"/>
    <property type="match status" value="1"/>
</dbReference>
<feature type="transmembrane region" description="Helical" evidence="9">
    <location>
        <begin position="583"/>
        <end position="605"/>
    </location>
</feature>
<sequence>MTIATIEIKGTNGEDVYVDMTEEIGVPQSTEREGHESSASVYASSNSQERQRKNSSHSINALTHGPSEGWNGTPHLAVELYRTLMRSREQDYVYEDDKDTADILPFIKEFLEVTGRDIRKSAGDLGMFPLMELKFKELGFRVTAREYDQTILHPISGAFAPGSLVAIMGPSGCGKSTLLDILSQKKTLPYTGEITVNGHSPDKYFNRMTSYVPQADYGSGLDKVSESAMFASKMKAYYKADQANAALRQQHLDFLLKVLGLSHIANSFIGDGQTRGISGGQRRRLTLLKGLITGPGIAFLDEPTSGLSSTDSETCVRALKNLAKLTGTTFIVVIHQPKSTVFEMFDHLLLLSQGKAVYNGLRSEAQDYFTKLGYPVQQYTTPADHFLDIITPGQVGANPEFFIEQYAKYINPTILNNLDVVAKGDTLKQSLVKIGHGRERSKFPLSRWHQYCLLQKREFRLFFRNADEILTILANNLVMGLLLGLVYQDVYSAKLDAVNSARFSYQFAYIFFVLIVASLTALNSVPAMLTSRVIFQNERAEGYYDVLPYMISKFLTTFVTCAITGTLVLVMSSYWLAGFPASQVMFVFAIVLVEYICVESIVSFTSSCATSIAMANSLAGAVISILSLFNGWSANSLSTPTYVVWIQYLSPFYYGFQAIVVHLYDETVTKQYALHSDWGVWGGIVIMLAMTIFYRYLQFWALKYCNQLER</sequence>
<dbReference type="InterPro" id="IPR027417">
    <property type="entry name" value="P-loop_NTPase"/>
</dbReference>
<dbReference type="InterPro" id="IPR003439">
    <property type="entry name" value="ABC_transporter-like_ATP-bd"/>
</dbReference>
<protein>
    <recommendedName>
        <fullName evidence="10">ABC transporter domain-containing protein</fullName>
    </recommendedName>
</protein>
<evidence type="ECO:0000256" key="7">
    <source>
        <dbReference type="ARBA" id="ARBA00023136"/>
    </source>
</evidence>
<feature type="transmembrane region" description="Helical" evidence="9">
    <location>
        <begin position="612"/>
        <end position="632"/>
    </location>
</feature>
<dbReference type="Proteomes" id="UP000054560">
    <property type="component" value="Unassembled WGS sequence"/>
</dbReference>
<dbReference type="PANTHER" id="PTHR48041:SF91">
    <property type="entry name" value="ABC TRANSPORTER G FAMILY MEMBER 28"/>
    <property type="match status" value="1"/>
</dbReference>
<evidence type="ECO:0000313" key="11">
    <source>
        <dbReference type="EMBL" id="KNC85763.1"/>
    </source>
</evidence>
<dbReference type="InterPro" id="IPR043926">
    <property type="entry name" value="ABCG_dom"/>
</dbReference>
<feature type="transmembrane region" description="Helical" evidence="9">
    <location>
        <begin position="678"/>
        <end position="697"/>
    </location>
</feature>
<proteinExistence type="predicted"/>
<evidence type="ECO:0000256" key="5">
    <source>
        <dbReference type="ARBA" id="ARBA00022840"/>
    </source>
</evidence>
<feature type="domain" description="ABC transporter" evidence="10">
    <location>
        <begin position="133"/>
        <end position="378"/>
    </location>
</feature>
<comment type="subcellular location">
    <subcellularLocation>
        <location evidence="1">Membrane</location>
        <topology evidence="1">Multi-pass membrane protein</topology>
    </subcellularLocation>
</comment>
<keyword evidence="2" id="KW-0813">Transport</keyword>
<feature type="compositionally biased region" description="Low complexity" evidence="8">
    <location>
        <begin position="37"/>
        <end position="47"/>
    </location>
</feature>
<dbReference type="eggNOG" id="KOG0061">
    <property type="taxonomic scope" value="Eukaryota"/>
</dbReference>
<keyword evidence="4" id="KW-0547">Nucleotide-binding</keyword>
<evidence type="ECO:0000259" key="10">
    <source>
        <dbReference type="PROSITE" id="PS50893"/>
    </source>
</evidence>
<name>A0A0L0GBY3_9EUKA</name>
<dbReference type="Pfam" id="PF00005">
    <property type="entry name" value="ABC_tran"/>
    <property type="match status" value="1"/>
</dbReference>
<evidence type="ECO:0000256" key="3">
    <source>
        <dbReference type="ARBA" id="ARBA00022692"/>
    </source>
</evidence>
<dbReference type="Gene3D" id="3.40.50.300">
    <property type="entry name" value="P-loop containing nucleotide triphosphate hydrolases"/>
    <property type="match status" value="1"/>
</dbReference>
<dbReference type="GeneID" id="25902571"/>
<dbReference type="PROSITE" id="PS00211">
    <property type="entry name" value="ABC_TRANSPORTER_1"/>
    <property type="match status" value="1"/>
</dbReference>
<dbReference type="InterPro" id="IPR017871">
    <property type="entry name" value="ABC_transporter-like_CS"/>
</dbReference>
<reference evidence="11 12" key="1">
    <citation type="submission" date="2011-02" db="EMBL/GenBank/DDBJ databases">
        <title>The Genome Sequence of Sphaeroforma arctica JP610.</title>
        <authorList>
            <consortium name="The Broad Institute Genome Sequencing Platform"/>
            <person name="Russ C."/>
            <person name="Cuomo C."/>
            <person name="Young S.K."/>
            <person name="Zeng Q."/>
            <person name="Gargeya S."/>
            <person name="Alvarado L."/>
            <person name="Berlin A."/>
            <person name="Chapman S.B."/>
            <person name="Chen Z."/>
            <person name="Freedman E."/>
            <person name="Gellesch M."/>
            <person name="Goldberg J."/>
            <person name="Griggs A."/>
            <person name="Gujja S."/>
            <person name="Heilman E."/>
            <person name="Heiman D."/>
            <person name="Howarth C."/>
            <person name="Mehta T."/>
            <person name="Neiman D."/>
            <person name="Pearson M."/>
            <person name="Roberts A."/>
            <person name="Saif S."/>
            <person name="Shea T."/>
            <person name="Shenoy N."/>
            <person name="Sisk P."/>
            <person name="Stolte C."/>
            <person name="Sykes S."/>
            <person name="White J."/>
            <person name="Yandava C."/>
            <person name="Burger G."/>
            <person name="Gray M.W."/>
            <person name="Holland P.W.H."/>
            <person name="King N."/>
            <person name="Lang F.B.F."/>
            <person name="Roger A.J."/>
            <person name="Ruiz-Trillo I."/>
            <person name="Haas B."/>
            <person name="Nusbaum C."/>
            <person name="Birren B."/>
        </authorList>
    </citation>
    <scope>NUCLEOTIDE SEQUENCE [LARGE SCALE GENOMIC DNA]</scope>
    <source>
        <strain evidence="11 12">JP610</strain>
    </source>
</reference>
<feature type="transmembrane region" description="Helical" evidence="9">
    <location>
        <begin position="554"/>
        <end position="577"/>
    </location>
</feature>